<evidence type="ECO:0000313" key="3">
    <source>
        <dbReference type="Proteomes" id="UP001176471"/>
    </source>
</evidence>
<sequence length="298" mass="33829">MTPIKSVTDFVKVILEWPVSKTSVVSYRGHGSVDFRLTPSIFRKASTRENEHILLRELIAAHPEDFDRDTSALEMLVRMQHFSLPTRLLDVTMNPLVALYFACETVKKRVTLPSGKTQTQDMDGHVVMLRVHKGRVRYFDSDTVSCLTNLARLSWSYKRKIDTMLEQERFNDSTPIKRLLHFIRQEKNGFLNEIDPDDLDSIILVKPKQNNKRILAQAGAFFAFGLVEEIDASNTDGIKVEHIVIPAAAKSDILEELDKLGINEKTMFPDIERAARYITGTLSSGDAATKVVLRRSPK</sequence>
<evidence type="ECO:0000259" key="1">
    <source>
        <dbReference type="SMART" id="SM00901"/>
    </source>
</evidence>
<reference evidence="2" key="1">
    <citation type="submission" date="2023-07" db="EMBL/GenBank/DDBJ databases">
        <title>Bacterial whole genome sequence for Sphingobium sp. HBC34.</title>
        <authorList>
            <person name="Le V."/>
            <person name="Ko S.-R."/>
            <person name="Ahn C.-Y."/>
            <person name="Oh H.-M."/>
        </authorList>
    </citation>
    <scope>NUCLEOTIDE SEQUENCE</scope>
    <source>
        <strain evidence="2">HBC34</strain>
    </source>
</reference>
<evidence type="ECO:0000313" key="2">
    <source>
        <dbReference type="EMBL" id="MDO7836308.1"/>
    </source>
</evidence>
<accession>A0ABT8ZP66</accession>
<feature type="domain" description="FRG" evidence="1">
    <location>
        <begin position="21"/>
        <end position="118"/>
    </location>
</feature>
<name>A0ABT8ZP66_9SPHN</name>
<comment type="caution">
    <text evidence="2">The sequence shown here is derived from an EMBL/GenBank/DDBJ whole genome shotgun (WGS) entry which is preliminary data.</text>
</comment>
<dbReference type="Pfam" id="PF08867">
    <property type="entry name" value="FRG"/>
    <property type="match status" value="1"/>
</dbReference>
<gene>
    <name evidence="2" type="ORF">Q4610_14760</name>
</gene>
<proteinExistence type="predicted"/>
<protein>
    <submittedName>
        <fullName evidence="2">FRG domain-containing protein</fullName>
    </submittedName>
</protein>
<keyword evidence="3" id="KW-1185">Reference proteome</keyword>
<dbReference type="SMART" id="SM00901">
    <property type="entry name" value="FRG"/>
    <property type="match status" value="1"/>
</dbReference>
<dbReference type="RefSeq" id="WP_304536721.1">
    <property type="nucleotide sequence ID" value="NZ_JAUQOM010000007.1"/>
</dbReference>
<organism evidence="2 3">
    <name type="scientific">Sphingobium cyanobacteriorum</name>
    <dbReference type="NCBI Taxonomy" id="3063954"/>
    <lineage>
        <taxon>Bacteria</taxon>
        <taxon>Pseudomonadati</taxon>
        <taxon>Pseudomonadota</taxon>
        <taxon>Alphaproteobacteria</taxon>
        <taxon>Sphingomonadales</taxon>
        <taxon>Sphingomonadaceae</taxon>
        <taxon>Sphingobium</taxon>
    </lineage>
</organism>
<dbReference type="Proteomes" id="UP001176471">
    <property type="component" value="Unassembled WGS sequence"/>
</dbReference>
<dbReference type="EMBL" id="JAUQOM010000007">
    <property type="protein sequence ID" value="MDO7836308.1"/>
    <property type="molecule type" value="Genomic_DNA"/>
</dbReference>
<dbReference type="InterPro" id="IPR014966">
    <property type="entry name" value="FRG-dom"/>
</dbReference>